<protein>
    <submittedName>
        <fullName evidence="1">14604_t:CDS:1</fullName>
    </submittedName>
</protein>
<dbReference type="EMBL" id="CAJVQC010075139">
    <property type="protein sequence ID" value="CAG8813606.1"/>
    <property type="molecule type" value="Genomic_DNA"/>
</dbReference>
<feature type="non-terminal residue" evidence="1">
    <location>
        <position position="350"/>
    </location>
</feature>
<feature type="non-terminal residue" evidence="1">
    <location>
        <position position="1"/>
    </location>
</feature>
<organism evidence="1 2">
    <name type="scientific">Racocetra persica</name>
    <dbReference type="NCBI Taxonomy" id="160502"/>
    <lineage>
        <taxon>Eukaryota</taxon>
        <taxon>Fungi</taxon>
        <taxon>Fungi incertae sedis</taxon>
        <taxon>Mucoromycota</taxon>
        <taxon>Glomeromycotina</taxon>
        <taxon>Glomeromycetes</taxon>
        <taxon>Diversisporales</taxon>
        <taxon>Gigasporaceae</taxon>
        <taxon>Racocetra</taxon>
    </lineage>
</organism>
<keyword evidence="2" id="KW-1185">Reference proteome</keyword>
<dbReference type="Proteomes" id="UP000789920">
    <property type="component" value="Unassembled WGS sequence"/>
</dbReference>
<comment type="caution">
    <text evidence="1">The sequence shown here is derived from an EMBL/GenBank/DDBJ whole genome shotgun (WGS) entry which is preliminary data.</text>
</comment>
<name>A0ACA9RW50_9GLOM</name>
<proteinExistence type="predicted"/>
<gene>
    <name evidence="1" type="ORF">RPERSI_LOCUS23809</name>
</gene>
<evidence type="ECO:0000313" key="1">
    <source>
        <dbReference type="EMBL" id="CAG8813606.1"/>
    </source>
</evidence>
<sequence>PKPESKEPIVNQLISSSENHPKLPREPKPESKELTINQPSSSSENHTKLPREPKPEAKEPIVKKAESYLYPHHDDALKALELLKSLAKDQTNWELYSESKGIKVYQMENPSRPLPSMRGDVTIYGNFLPDDVLSYATSLGARKLWDDRFENGTTLERYGPNVALTKSAMKGTFPISGRDFAMISVIDRDPDGTVWCATTSIVDPKIPENKKYVRAKLILAGWELRPVYASAGNRIAVDVKYIVDTDIKLESIPTRILKTISMQTPMSVAKIEELMNKIGFPPYVRYTTGVIIDESFNPENFQYDLAVSNIEEQRITEIRISNKMYPNGFNISIIPKEVKVELNPDDKEII</sequence>
<evidence type="ECO:0000313" key="2">
    <source>
        <dbReference type="Proteomes" id="UP000789920"/>
    </source>
</evidence>
<reference evidence="1" key="1">
    <citation type="submission" date="2021-06" db="EMBL/GenBank/DDBJ databases">
        <authorList>
            <person name="Kallberg Y."/>
            <person name="Tangrot J."/>
            <person name="Rosling A."/>
        </authorList>
    </citation>
    <scope>NUCLEOTIDE SEQUENCE</scope>
    <source>
        <strain evidence="1">MA461A</strain>
    </source>
</reference>
<accession>A0ACA9RW50</accession>